<accession>F0XTG5</accession>
<organism evidence="3">
    <name type="scientific">Grosmannia clavigera (strain kw1407 / UAMH 11150)</name>
    <name type="common">Blue stain fungus</name>
    <name type="synonym">Graphiocladiella clavigera</name>
    <dbReference type="NCBI Taxonomy" id="655863"/>
    <lineage>
        <taxon>Eukaryota</taxon>
        <taxon>Fungi</taxon>
        <taxon>Dikarya</taxon>
        <taxon>Ascomycota</taxon>
        <taxon>Pezizomycotina</taxon>
        <taxon>Sordariomycetes</taxon>
        <taxon>Sordariomycetidae</taxon>
        <taxon>Ophiostomatales</taxon>
        <taxon>Ophiostomataceae</taxon>
        <taxon>Leptographium</taxon>
    </lineage>
</organism>
<feature type="region of interest" description="Disordered" evidence="1">
    <location>
        <begin position="158"/>
        <end position="229"/>
    </location>
</feature>
<dbReference type="EMBL" id="GL630006">
    <property type="protein sequence ID" value="EFW98915.1"/>
    <property type="molecule type" value="Genomic_DNA"/>
</dbReference>
<dbReference type="eggNOG" id="ENOG502R9U8">
    <property type="taxonomic scope" value="Eukaryota"/>
</dbReference>
<evidence type="ECO:0000256" key="1">
    <source>
        <dbReference type="SAM" id="MobiDB-lite"/>
    </source>
</evidence>
<sequence>MPVKWDDKAMLDLFMVVLSVTRPSQFSPEQKAEIVQEMKIRGYDIVWNGIRLHRQDWDAPGLYKDLLASMAIACKPTADTLKEVSYHLYVNLTSTPLIFITMATNRQAWDGDAHRDLLIAMVDVLSPSGEQIRNIVERTTTMGYTYTPKAVVQHLQKLRRSATEGGASTASPKTPKQKAPRTPKKSTGKTSIKADPKRKVEFEDESTVDTPSKKPRFSQEIEDSDDFEVKKEIVAEDNLIDFGEP</sequence>
<evidence type="ECO:0000313" key="3">
    <source>
        <dbReference type="Proteomes" id="UP000007796"/>
    </source>
</evidence>
<proteinExistence type="predicted"/>
<feature type="compositionally biased region" description="Basic and acidic residues" evidence="1">
    <location>
        <begin position="192"/>
        <end position="201"/>
    </location>
</feature>
<protein>
    <submittedName>
        <fullName evidence="2">Uncharacterized protein</fullName>
    </submittedName>
</protein>
<dbReference type="RefSeq" id="XP_014168398.1">
    <property type="nucleotide sequence ID" value="XM_014312923.1"/>
</dbReference>
<evidence type="ECO:0000313" key="2">
    <source>
        <dbReference type="EMBL" id="EFW98915.1"/>
    </source>
</evidence>
<dbReference type="Proteomes" id="UP000007796">
    <property type="component" value="Unassembled WGS sequence"/>
</dbReference>
<dbReference type="GeneID" id="25978014"/>
<dbReference type="HOGENOM" id="CLU_099116_0_0_1"/>
<dbReference type="OrthoDB" id="4525115at2759"/>
<keyword evidence="3" id="KW-1185">Reference proteome</keyword>
<reference evidence="2 3" key="1">
    <citation type="journal article" date="2011" name="Proc. Natl. Acad. Sci. U.S.A.">
        <title>Genome and transcriptome analyses of the mountain pine beetle-fungal symbiont Grosmannia clavigera, a lodgepole pine pathogen.</title>
        <authorList>
            <person name="DiGuistini S."/>
            <person name="Wang Y."/>
            <person name="Liao N.Y."/>
            <person name="Taylor G."/>
            <person name="Tanguay P."/>
            <person name="Feau N."/>
            <person name="Henrissat B."/>
            <person name="Chan S.K."/>
            <person name="Hesse-Orce U."/>
            <person name="Alamouti S.M."/>
            <person name="Tsui C.K.M."/>
            <person name="Docking R.T."/>
            <person name="Levasseur A."/>
            <person name="Haridas S."/>
            <person name="Robertson G."/>
            <person name="Birol I."/>
            <person name="Holt R.A."/>
            <person name="Marra M.A."/>
            <person name="Hamelin R.C."/>
            <person name="Hirst M."/>
            <person name="Jones S.J.M."/>
            <person name="Bohlmann J."/>
            <person name="Breuil C."/>
        </authorList>
    </citation>
    <scope>NUCLEOTIDE SEQUENCE [LARGE SCALE GENOMIC DNA]</scope>
    <source>
        <strain evidence="3">kw1407 / UAMH 11150</strain>
    </source>
</reference>
<dbReference type="STRING" id="655863.F0XTG5"/>
<feature type="compositionally biased region" description="Basic residues" evidence="1">
    <location>
        <begin position="175"/>
        <end position="187"/>
    </location>
</feature>
<dbReference type="AlphaFoldDB" id="F0XTG5"/>
<dbReference type="InParanoid" id="F0XTG5"/>
<gene>
    <name evidence="2" type="ORF">CMQ_4767</name>
</gene>
<name>F0XTG5_GROCL</name>